<accession>A0AAE0LVJ3</accession>
<dbReference type="GeneID" id="87845915"/>
<evidence type="ECO:0000256" key="1">
    <source>
        <dbReference type="SAM" id="SignalP"/>
    </source>
</evidence>
<evidence type="ECO:0000313" key="2">
    <source>
        <dbReference type="EMBL" id="KAK3299118.1"/>
    </source>
</evidence>
<proteinExistence type="predicted"/>
<dbReference type="Proteomes" id="UP001278766">
    <property type="component" value="Unassembled WGS sequence"/>
</dbReference>
<keyword evidence="3" id="KW-1185">Reference proteome</keyword>
<feature type="chain" id="PRO_5041981881" description="Secreted protein" evidence="1">
    <location>
        <begin position="22"/>
        <end position="141"/>
    </location>
</feature>
<reference evidence="2" key="1">
    <citation type="journal article" date="2023" name="Mol. Phylogenet. Evol.">
        <title>Genome-scale phylogeny and comparative genomics of the fungal order Sordariales.</title>
        <authorList>
            <person name="Hensen N."/>
            <person name="Bonometti L."/>
            <person name="Westerberg I."/>
            <person name="Brannstrom I.O."/>
            <person name="Guillou S."/>
            <person name="Cros-Aarteil S."/>
            <person name="Calhoun S."/>
            <person name="Haridas S."/>
            <person name="Kuo A."/>
            <person name="Mondo S."/>
            <person name="Pangilinan J."/>
            <person name="Riley R."/>
            <person name="LaButti K."/>
            <person name="Andreopoulos B."/>
            <person name="Lipzen A."/>
            <person name="Chen C."/>
            <person name="Yan M."/>
            <person name="Daum C."/>
            <person name="Ng V."/>
            <person name="Clum A."/>
            <person name="Steindorff A."/>
            <person name="Ohm R.A."/>
            <person name="Martin F."/>
            <person name="Silar P."/>
            <person name="Natvig D.O."/>
            <person name="Lalanne C."/>
            <person name="Gautier V."/>
            <person name="Ament-Velasquez S.L."/>
            <person name="Kruys A."/>
            <person name="Hutchinson M.I."/>
            <person name="Powell A.J."/>
            <person name="Barry K."/>
            <person name="Miller A.N."/>
            <person name="Grigoriev I.V."/>
            <person name="Debuchy R."/>
            <person name="Gladieux P."/>
            <person name="Hiltunen Thoren M."/>
            <person name="Johannesson H."/>
        </authorList>
    </citation>
    <scope>NUCLEOTIDE SEQUENCE</scope>
    <source>
        <strain evidence="2">CBS 168.71</strain>
    </source>
</reference>
<feature type="signal peptide" evidence="1">
    <location>
        <begin position="1"/>
        <end position="21"/>
    </location>
</feature>
<name>A0AAE0LVJ3_9PEZI</name>
<dbReference type="RefSeq" id="XP_062662632.1">
    <property type="nucleotide sequence ID" value="XM_062808967.1"/>
</dbReference>
<protein>
    <recommendedName>
        <fullName evidence="4">Secreted protein</fullName>
    </recommendedName>
</protein>
<keyword evidence="1" id="KW-0732">Signal</keyword>
<comment type="caution">
    <text evidence="2">The sequence shown here is derived from an EMBL/GenBank/DDBJ whole genome shotgun (WGS) entry which is preliminary data.</text>
</comment>
<evidence type="ECO:0000313" key="3">
    <source>
        <dbReference type="Proteomes" id="UP001278766"/>
    </source>
</evidence>
<dbReference type="EMBL" id="JAUEPN010000002">
    <property type="protein sequence ID" value="KAK3299118.1"/>
    <property type="molecule type" value="Genomic_DNA"/>
</dbReference>
<evidence type="ECO:0008006" key="4">
    <source>
        <dbReference type="Google" id="ProtNLM"/>
    </source>
</evidence>
<sequence>MGGDLVVLLFFFLPFFFELLAAPERPRHLLRVWVARKQATDAMMKQFVSLQVFLLRQSATSRLPGSKQEADLAEVGPCWSFASFRYVIGNTNQQHKGAEELVSLYSPATMLSILRHEWARHVGTWYTAGPESFLQQRTRVP</sequence>
<reference evidence="2" key="2">
    <citation type="submission" date="2023-06" db="EMBL/GenBank/DDBJ databases">
        <authorList>
            <consortium name="Lawrence Berkeley National Laboratory"/>
            <person name="Haridas S."/>
            <person name="Hensen N."/>
            <person name="Bonometti L."/>
            <person name="Westerberg I."/>
            <person name="Brannstrom I.O."/>
            <person name="Guillou S."/>
            <person name="Cros-Aarteil S."/>
            <person name="Calhoun S."/>
            <person name="Kuo A."/>
            <person name="Mondo S."/>
            <person name="Pangilinan J."/>
            <person name="Riley R."/>
            <person name="Labutti K."/>
            <person name="Andreopoulos B."/>
            <person name="Lipzen A."/>
            <person name="Chen C."/>
            <person name="Yanf M."/>
            <person name="Daum C."/>
            <person name="Ng V."/>
            <person name="Clum A."/>
            <person name="Steindorff A."/>
            <person name="Ohm R."/>
            <person name="Martin F."/>
            <person name="Silar P."/>
            <person name="Natvig D."/>
            <person name="Lalanne C."/>
            <person name="Gautier V."/>
            <person name="Ament-Velasquez S.L."/>
            <person name="Kruys A."/>
            <person name="Hutchinson M.I."/>
            <person name="Powell A.J."/>
            <person name="Barry K."/>
            <person name="Miller A.N."/>
            <person name="Grigoriev I.V."/>
            <person name="Debuchy R."/>
            <person name="Gladieux P."/>
            <person name="Thoren M.H."/>
            <person name="Johannesson H."/>
        </authorList>
    </citation>
    <scope>NUCLEOTIDE SEQUENCE</scope>
    <source>
        <strain evidence="2">CBS 168.71</strain>
    </source>
</reference>
<organism evidence="2 3">
    <name type="scientific">Chaetomium fimeti</name>
    <dbReference type="NCBI Taxonomy" id="1854472"/>
    <lineage>
        <taxon>Eukaryota</taxon>
        <taxon>Fungi</taxon>
        <taxon>Dikarya</taxon>
        <taxon>Ascomycota</taxon>
        <taxon>Pezizomycotina</taxon>
        <taxon>Sordariomycetes</taxon>
        <taxon>Sordariomycetidae</taxon>
        <taxon>Sordariales</taxon>
        <taxon>Chaetomiaceae</taxon>
        <taxon>Chaetomium</taxon>
    </lineage>
</organism>
<dbReference type="AlphaFoldDB" id="A0AAE0LVJ3"/>
<gene>
    <name evidence="2" type="ORF">B0H64DRAFT_91535</name>
</gene>